<dbReference type="Pfam" id="PF08367">
    <property type="entry name" value="M16C_assoc"/>
    <property type="match status" value="1"/>
</dbReference>
<feature type="domain" description="Peptidase M16C associated" evidence="1">
    <location>
        <begin position="441"/>
        <end position="693"/>
    </location>
</feature>
<dbReference type="Pfam" id="PF05193">
    <property type="entry name" value="Peptidase_M16_C"/>
    <property type="match status" value="1"/>
</dbReference>
<accession>A0ABR5TMN7</accession>
<dbReference type="EMBL" id="LSDB01000008">
    <property type="protein sequence ID" value="KXB58607.1"/>
    <property type="molecule type" value="Genomic_DNA"/>
</dbReference>
<evidence type="ECO:0000313" key="2">
    <source>
        <dbReference type="EMBL" id="KXB58607.1"/>
    </source>
</evidence>
<evidence type="ECO:0000313" key="3">
    <source>
        <dbReference type="Proteomes" id="UP000070467"/>
    </source>
</evidence>
<dbReference type="Pfam" id="PF00675">
    <property type="entry name" value="Peptidase_M16"/>
    <property type="match status" value="1"/>
</dbReference>
<dbReference type="SUPFAM" id="SSF63411">
    <property type="entry name" value="LuxS/MPP-like metallohydrolase"/>
    <property type="match status" value="4"/>
</dbReference>
<dbReference type="PANTHER" id="PTHR43016">
    <property type="entry name" value="PRESEQUENCE PROTEASE"/>
    <property type="match status" value="1"/>
</dbReference>
<dbReference type="Pfam" id="PF22516">
    <property type="entry name" value="PreP_C"/>
    <property type="match status" value="1"/>
</dbReference>
<organism evidence="2 3">
    <name type="scientific">Gemelliphila asaccharolytica</name>
    <dbReference type="NCBI Taxonomy" id="502393"/>
    <lineage>
        <taxon>Bacteria</taxon>
        <taxon>Bacillati</taxon>
        <taxon>Bacillota</taxon>
        <taxon>Bacilli</taxon>
        <taxon>Bacillales</taxon>
        <taxon>Gemellaceae</taxon>
        <taxon>Gemelliphila</taxon>
    </lineage>
</organism>
<reference evidence="2 3" key="1">
    <citation type="submission" date="2016-01" db="EMBL/GenBank/DDBJ databases">
        <authorList>
            <person name="Mitreva M."/>
            <person name="Pepin K.H."/>
            <person name="Mihindukulasuriya K.A."/>
            <person name="Fulton R."/>
            <person name="Fronick C."/>
            <person name="O'Laughlin M."/>
            <person name="Miner T."/>
            <person name="Herter B."/>
            <person name="Rosa B.A."/>
            <person name="Cordes M."/>
            <person name="Tomlinson C."/>
            <person name="Wollam A."/>
            <person name="Palsikar V.B."/>
            <person name="Mardis E.R."/>
            <person name="Wilson R.K."/>
        </authorList>
    </citation>
    <scope>NUCLEOTIDE SEQUENCE [LARGE SCALE GENOMIC DNA]</scope>
    <source>
        <strain evidence="2 3">KA00071</strain>
    </source>
</reference>
<gene>
    <name evidence="2" type="ORF">HMPREF1871_00373</name>
</gene>
<dbReference type="InterPro" id="IPR011765">
    <property type="entry name" value="Pept_M16_N"/>
</dbReference>
<dbReference type="InterPro" id="IPR013578">
    <property type="entry name" value="Peptidase_M16C_assoc"/>
</dbReference>
<dbReference type="PANTHER" id="PTHR43016:SF13">
    <property type="entry name" value="PRESEQUENCE PROTEASE, MITOCHONDRIAL"/>
    <property type="match status" value="1"/>
</dbReference>
<dbReference type="RefSeq" id="WP_066129261.1">
    <property type="nucleotide sequence ID" value="NZ_KQ959861.1"/>
</dbReference>
<comment type="caution">
    <text evidence="2">The sequence shown here is derived from an EMBL/GenBank/DDBJ whole genome shotgun (WGS) entry which is preliminary data.</text>
</comment>
<name>A0ABR5TMN7_9BACL</name>
<dbReference type="InterPro" id="IPR055130">
    <property type="entry name" value="PreP_C"/>
</dbReference>
<dbReference type="SMART" id="SM01264">
    <property type="entry name" value="M16C_associated"/>
    <property type="match status" value="1"/>
</dbReference>
<evidence type="ECO:0000259" key="1">
    <source>
        <dbReference type="SMART" id="SM01264"/>
    </source>
</evidence>
<dbReference type="InterPro" id="IPR011249">
    <property type="entry name" value="Metalloenz_LuxS/M16"/>
</dbReference>
<proteinExistence type="predicted"/>
<sequence>MSFELVEKRYLKDINTTSYKYVHLKTKAELLFFKNDDENKSFSISFKTIPKNDKGIFHIIEHSVLCGSKKYPLKEPFLELLKGSFNTFLNAMTFPDKTVYPVSSKDENDLKVLMDIYLDAVFNPNLLENNKIFMQEGWHYHLENLEDEISYKGVVYNEMRGVYDSIDELIDINISKNLYKNSPYMYSYGGDPRKIVNLEYKELVDEYLNCYHPSNAYIFLYGNLNINSFLKIIDEYLSEYNFKNYSNYVLNKQDNFNKNIVTVNYPNSELLDKNYFTASYLIDTNENINLLSSIEIINELLLGNSDSSFKNYFIENNICEDVYGYLQKDRLEVSYSIVFKNVKDKYIDKIDKIYDKKLNNEIKNGFNKRHIKSIIRNFVFDIKDEINKSSEPKGVNYAIFLLRNWIHKKDPLQVFDFESIINNLKDNFINNNYENIATKFILQNEKKSLIKAIPQKNNISYTKAFFEDFDENIKKGIMKKTSDFIKWQNKENSAEDLQKIKAVDSKKVLIKNPIKPLIFKNINGIRHTNYQVFTNDIIYYKFIFDISDFSEKELKYASLISYILFNNNTKNKSKLENNIDINSFLGGVDTFINVFRNSKNNDLKIKFILSAKNLNIYMKESSKIIKENLINYDFSKKDNIKNILVELKLYLDNKFKENAHLFTLQRLSSYMSKANYIKEIINGFNFYIFIKDLLKNINVNYNDISENLINTMKKILNKEDLLTISTCSEYDDKLFLDNISNITNFIKSERKYKQSNILFNTKSNKYSEAFYFNTNVQYVSLASNIKCNYNGKLLVLSNIINFDYLWNKIRIKGGAYGTGFSINRYNEIYFWSYRDPNLTKTIDIYKDISKFIENLSISDTDLNKFKIGALNTFNQLMSPNEKSSISLKYYLSDIDIKEFDKIITEIKNTKIEELKSLKSLFENIKEKNHICVVSSKKNIEENQKIFSDTIKLE</sequence>
<keyword evidence="3" id="KW-1185">Reference proteome</keyword>
<protein>
    <submittedName>
        <fullName evidence="2">Peptidase M16 inactive domain protein</fullName>
    </submittedName>
</protein>
<dbReference type="Gene3D" id="3.30.830.10">
    <property type="entry name" value="Metalloenzyme, LuxS/M16 peptidase-like"/>
    <property type="match status" value="4"/>
</dbReference>
<dbReference type="Proteomes" id="UP000070467">
    <property type="component" value="Unassembled WGS sequence"/>
</dbReference>
<dbReference type="InterPro" id="IPR007863">
    <property type="entry name" value="Peptidase_M16_C"/>
</dbReference>